<dbReference type="GO" id="GO:0043571">
    <property type="term" value="P:maintenance of CRISPR repeat elements"/>
    <property type="evidence" value="ECO:0007669"/>
    <property type="project" value="UniProtKB-UniRule"/>
</dbReference>
<dbReference type="SUPFAM" id="SSF143430">
    <property type="entry name" value="TTP0101/SSO1404-like"/>
    <property type="match status" value="1"/>
</dbReference>
<sequence>MKYLICYDVSSDKCRRRIAKYLESFAYRMQYSVFMAQCTSEQIEKVKNKLFCLGNGQADIILTIVPLCQSCEAKMWQFGKPMEVAPICVIA</sequence>
<evidence type="ECO:0000256" key="4">
    <source>
        <dbReference type="ARBA" id="ARBA00022723"/>
    </source>
</evidence>
<comment type="similarity">
    <text evidence="2 9">Belongs to the CRISPR-associated endoribonuclease Cas2 protein family.</text>
</comment>
<organism evidence="10 11">
    <name type="scientific">Anaerovibrio slackiae</name>
    <dbReference type="NCBI Taxonomy" id="2652309"/>
    <lineage>
        <taxon>Bacteria</taxon>
        <taxon>Bacillati</taxon>
        <taxon>Bacillota</taxon>
        <taxon>Negativicutes</taxon>
        <taxon>Selenomonadales</taxon>
        <taxon>Selenomonadaceae</taxon>
        <taxon>Anaerovibrio</taxon>
    </lineage>
</organism>
<keyword evidence="11" id="KW-1185">Reference proteome</keyword>
<feature type="binding site" evidence="9">
    <location>
        <position position="8"/>
    </location>
    <ligand>
        <name>Mg(2+)</name>
        <dbReference type="ChEBI" id="CHEBI:18420"/>
        <note>catalytic</note>
    </ligand>
</feature>
<dbReference type="GO" id="GO:0004521">
    <property type="term" value="F:RNA endonuclease activity"/>
    <property type="evidence" value="ECO:0007669"/>
    <property type="project" value="InterPro"/>
</dbReference>
<dbReference type="CDD" id="cd09725">
    <property type="entry name" value="Cas2_I_II_III"/>
    <property type="match status" value="1"/>
</dbReference>
<evidence type="ECO:0000256" key="2">
    <source>
        <dbReference type="ARBA" id="ARBA00009959"/>
    </source>
</evidence>
<dbReference type="AlphaFoldDB" id="A0A6I2UFK1"/>
<comment type="function">
    <text evidence="9">CRISPR (clustered regularly interspaced short palindromic repeat), is an adaptive immune system that provides protection against mobile genetic elements (viruses, transposable elements and conjugative plasmids). CRISPR clusters contain sequences complementary to antecedent mobile elements and target invading nucleic acids. CRISPR clusters are transcribed and processed into CRISPR RNA (crRNA). Functions as a ssRNA-specific endoribonuclease. Involved in the integration of spacer DNA into the CRISPR cassette.</text>
</comment>
<dbReference type="EC" id="3.1.-.-" evidence="9"/>
<dbReference type="PANTHER" id="PTHR34405">
    <property type="entry name" value="CRISPR-ASSOCIATED ENDORIBONUCLEASE CAS2"/>
    <property type="match status" value="1"/>
</dbReference>
<dbReference type="PANTHER" id="PTHR34405:SF3">
    <property type="entry name" value="CRISPR-ASSOCIATED ENDORIBONUCLEASE CAS2 3"/>
    <property type="match status" value="1"/>
</dbReference>
<keyword evidence="7 9" id="KW-0460">Magnesium</keyword>
<evidence type="ECO:0000256" key="7">
    <source>
        <dbReference type="ARBA" id="ARBA00022842"/>
    </source>
</evidence>
<evidence type="ECO:0000313" key="11">
    <source>
        <dbReference type="Proteomes" id="UP000433181"/>
    </source>
</evidence>
<gene>
    <name evidence="9 10" type="primary">cas2</name>
    <name evidence="10" type="ORF">FYJ84_04830</name>
</gene>
<keyword evidence="3 9" id="KW-0540">Nuclease</keyword>
<dbReference type="InterPro" id="IPR021127">
    <property type="entry name" value="CRISPR_associated_Cas2"/>
</dbReference>
<evidence type="ECO:0000256" key="5">
    <source>
        <dbReference type="ARBA" id="ARBA00022759"/>
    </source>
</evidence>
<keyword evidence="5 9" id="KW-0255">Endonuclease</keyword>
<keyword evidence="4 9" id="KW-0479">Metal-binding</keyword>
<dbReference type="GeneID" id="96778232"/>
<evidence type="ECO:0000256" key="8">
    <source>
        <dbReference type="ARBA" id="ARBA00023118"/>
    </source>
</evidence>
<evidence type="ECO:0000256" key="9">
    <source>
        <dbReference type="HAMAP-Rule" id="MF_01471"/>
    </source>
</evidence>
<evidence type="ECO:0000313" key="10">
    <source>
        <dbReference type="EMBL" id="MSU08314.1"/>
    </source>
</evidence>
<dbReference type="InterPro" id="IPR019199">
    <property type="entry name" value="Virulence_VapD/CRISPR_Cas2"/>
</dbReference>
<accession>A0A6I2UFK1</accession>
<reference evidence="10 11" key="1">
    <citation type="submission" date="2019-08" db="EMBL/GenBank/DDBJ databases">
        <title>In-depth cultivation of the pig gut microbiome towards novel bacterial diversity and tailored functional studies.</title>
        <authorList>
            <person name="Wylensek D."/>
            <person name="Hitch T.C.A."/>
            <person name="Clavel T."/>
        </authorList>
    </citation>
    <scope>NUCLEOTIDE SEQUENCE [LARGE SCALE GENOMIC DNA]</scope>
    <source>
        <strain evidence="10 11">WCA-693-APC-5D-A</strain>
    </source>
</reference>
<dbReference type="Gene3D" id="3.30.70.240">
    <property type="match status" value="1"/>
</dbReference>
<name>A0A6I2UFK1_9FIRM</name>
<dbReference type="Proteomes" id="UP000433181">
    <property type="component" value="Unassembled WGS sequence"/>
</dbReference>
<dbReference type="GO" id="GO:0016787">
    <property type="term" value="F:hydrolase activity"/>
    <property type="evidence" value="ECO:0007669"/>
    <property type="project" value="UniProtKB-KW"/>
</dbReference>
<keyword evidence="6 9" id="KW-0378">Hydrolase</keyword>
<evidence type="ECO:0000256" key="6">
    <source>
        <dbReference type="ARBA" id="ARBA00022801"/>
    </source>
</evidence>
<evidence type="ECO:0000256" key="3">
    <source>
        <dbReference type="ARBA" id="ARBA00022722"/>
    </source>
</evidence>
<dbReference type="GO" id="GO:0046872">
    <property type="term" value="F:metal ion binding"/>
    <property type="evidence" value="ECO:0007669"/>
    <property type="project" value="UniProtKB-UniRule"/>
</dbReference>
<dbReference type="NCBIfam" id="TIGR01573">
    <property type="entry name" value="cas2"/>
    <property type="match status" value="1"/>
</dbReference>
<comment type="subunit">
    <text evidence="9">Homodimer, forms a heterotetramer with a Cas1 homodimer.</text>
</comment>
<dbReference type="Pfam" id="PF09827">
    <property type="entry name" value="CRISPR_Cas2"/>
    <property type="match status" value="1"/>
</dbReference>
<proteinExistence type="inferred from homology"/>
<dbReference type="EMBL" id="VUNR01000006">
    <property type="protein sequence ID" value="MSU08314.1"/>
    <property type="molecule type" value="Genomic_DNA"/>
</dbReference>
<protein>
    <recommendedName>
        <fullName evidence="9">CRISPR-associated endoribonuclease Cas2</fullName>
        <ecNumber evidence="9">3.1.-.-</ecNumber>
    </recommendedName>
</protein>
<dbReference type="RefSeq" id="WP_154406477.1">
    <property type="nucleotide sequence ID" value="NZ_VUNR01000006.1"/>
</dbReference>
<evidence type="ECO:0000256" key="1">
    <source>
        <dbReference type="ARBA" id="ARBA00001946"/>
    </source>
</evidence>
<dbReference type="GO" id="GO:0051607">
    <property type="term" value="P:defense response to virus"/>
    <property type="evidence" value="ECO:0007669"/>
    <property type="project" value="UniProtKB-UniRule"/>
</dbReference>
<comment type="caution">
    <text evidence="10">The sequence shown here is derived from an EMBL/GenBank/DDBJ whole genome shotgun (WGS) entry which is preliminary data.</text>
</comment>
<dbReference type="HAMAP" id="MF_01471">
    <property type="entry name" value="Cas2"/>
    <property type="match status" value="1"/>
</dbReference>
<keyword evidence="8 9" id="KW-0051">Antiviral defense</keyword>
<comment type="cofactor">
    <cofactor evidence="1 9">
        <name>Mg(2+)</name>
        <dbReference type="ChEBI" id="CHEBI:18420"/>
    </cofactor>
</comment>